<dbReference type="PANTHER" id="PTHR19338">
    <property type="entry name" value="TRANSLOCASE OF INNER MITOCHONDRIAL MEMBRANE 13 HOMOLOG"/>
    <property type="match status" value="1"/>
</dbReference>
<evidence type="ECO:0000256" key="1">
    <source>
        <dbReference type="ARBA" id="ARBA00022737"/>
    </source>
</evidence>
<dbReference type="InterPro" id="IPR041118">
    <property type="entry name" value="Rx_N"/>
</dbReference>
<name>A0AAN9P551_CLITE</name>
<dbReference type="Pfam" id="PF18052">
    <property type="entry name" value="Rx_N"/>
    <property type="match status" value="1"/>
</dbReference>
<reference evidence="5 6" key="1">
    <citation type="submission" date="2024-01" db="EMBL/GenBank/DDBJ databases">
        <title>The genomes of 5 underutilized Papilionoideae crops provide insights into root nodulation and disease resistance.</title>
        <authorList>
            <person name="Yuan L."/>
        </authorList>
    </citation>
    <scope>NUCLEOTIDE SEQUENCE [LARGE SCALE GENOMIC DNA]</scope>
    <source>
        <strain evidence="5">LY-2023</strain>
        <tissue evidence="5">Leaf</tissue>
    </source>
</reference>
<sequence length="207" mass="23294">MSESLAFGVYDDLQRIKDTLSIVKGVLLDAEDKKGQKYGLREWLKQIQNVCSDAEDVLDGFECQNLRKQAVEASGCRRVKVGHFFSSSNPLLFRHRMAHRIKHVRDTLVKVAADGNEFGLERNIDIDHRFVGHRRELTHSHVDASDVIGRESDLEQIIKLLMQPHPHGDDEDEKGLCVIPIGGSGGLGKTTLAKLVFNDKTMMKFSN</sequence>
<evidence type="ECO:0000313" key="6">
    <source>
        <dbReference type="Proteomes" id="UP001359559"/>
    </source>
</evidence>
<dbReference type="PANTHER" id="PTHR19338:SF73">
    <property type="entry name" value="DISEASE RESISTANCE PROTEIN RGA2-LIKE"/>
    <property type="match status" value="1"/>
</dbReference>
<keyword evidence="1" id="KW-0677">Repeat</keyword>
<dbReference type="GO" id="GO:0006952">
    <property type="term" value="P:defense response"/>
    <property type="evidence" value="ECO:0007669"/>
    <property type="project" value="UniProtKB-KW"/>
</dbReference>
<dbReference type="Gene3D" id="3.40.50.300">
    <property type="entry name" value="P-loop containing nucleotide triphosphate hydrolases"/>
    <property type="match status" value="1"/>
</dbReference>
<keyword evidence="2" id="KW-0547">Nucleotide-binding</keyword>
<feature type="domain" description="Disease resistance N-terminal" evidence="4">
    <location>
        <begin position="4"/>
        <end position="78"/>
    </location>
</feature>
<gene>
    <name evidence="5" type="ORF">RJT34_20378</name>
</gene>
<dbReference type="AlphaFoldDB" id="A0AAN9P551"/>
<proteinExistence type="predicted"/>
<accession>A0AAN9P551</accession>
<keyword evidence="6" id="KW-1185">Reference proteome</keyword>
<dbReference type="InterPro" id="IPR027417">
    <property type="entry name" value="P-loop_NTPase"/>
</dbReference>
<organism evidence="5 6">
    <name type="scientific">Clitoria ternatea</name>
    <name type="common">Butterfly pea</name>
    <dbReference type="NCBI Taxonomy" id="43366"/>
    <lineage>
        <taxon>Eukaryota</taxon>
        <taxon>Viridiplantae</taxon>
        <taxon>Streptophyta</taxon>
        <taxon>Embryophyta</taxon>
        <taxon>Tracheophyta</taxon>
        <taxon>Spermatophyta</taxon>
        <taxon>Magnoliopsida</taxon>
        <taxon>eudicotyledons</taxon>
        <taxon>Gunneridae</taxon>
        <taxon>Pentapetalae</taxon>
        <taxon>rosids</taxon>
        <taxon>fabids</taxon>
        <taxon>Fabales</taxon>
        <taxon>Fabaceae</taxon>
        <taxon>Papilionoideae</taxon>
        <taxon>50 kb inversion clade</taxon>
        <taxon>NPAAA clade</taxon>
        <taxon>indigoferoid/millettioid clade</taxon>
        <taxon>Phaseoleae</taxon>
        <taxon>Clitoria</taxon>
    </lineage>
</organism>
<dbReference type="GO" id="GO:0000166">
    <property type="term" value="F:nucleotide binding"/>
    <property type="evidence" value="ECO:0007669"/>
    <property type="project" value="UniProtKB-KW"/>
</dbReference>
<comment type="caution">
    <text evidence="5">The sequence shown here is derived from an EMBL/GenBank/DDBJ whole genome shotgun (WGS) entry which is preliminary data.</text>
</comment>
<evidence type="ECO:0000256" key="3">
    <source>
        <dbReference type="ARBA" id="ARBA00022821"/>
    </source>
</evidence>
<protein>
    <recommendedName>
        <fullName evidence="4">Disease resistance N-terminal domain-containing protein</fullName>
    </recommendedName>
</protein>
<dbReference type="SUPFAM" id="SSF52540">
    <property type="entry name" value="P-loop containing nucleoside triphosphate hydrolases"/>
    <property type="match status" value="1"/>
</dbReference>
<dbReference type="Gene3D" id="1.20.5.4130">
    <property type="match status" value="1"/>
</dbReference>
<evidence type="ECO:0000259" key="4">
    <source>
        <dbReference type="Pfam" id="PF18052"/>
    </source>
</evidence>
<dbReference type="EMBL" id="JAYKXN010000005">
    <property type="protein sequence ID" value="KAK7285602.1"/>
    <property type="molecule type" value="Genomic_DNA"/>
</dbReference>
<evidence type="ECO:0000256" key="2">
    <source>
        <dbReference type="ARBA" id="ARBA00022741"/>
    </source>
</evidence>
<dbReference type="Proteomes" id="UP001359559">
    <property type="component" value="Unassembled WGS sequence"/>
</dbReference>
<keyword evidence="3" id="KW-0611">Plant defense</keyword>
<evidence type="ECO:0000313" key="5">
    <source>
        <dbReference type="EMBL" id="KAK7285602.1"/>
    </source>
</evidence>